<dbReference type="Proteomes" id="UP001596549">
    <property type="component" value="Unassembled WGS sequence"/>
</dbReference>
<name>A0ABW2NPN4_9BACL</name>
<evidence type="ECO:0000313" key="2">
    <source>
        <dbReference type="Proteomes" id="UP001596549"/>
    </source>
</evidence>
<sequence>MSIESKLEKIVKKLRQDEVDVRYDAIVLLDELKEANIEASIDKLVWVVKETAKGFPKSGELWDEPELHLMEFVCQFYVPPVIEAINEHFHAFPPMVQEMVIEYTASSPDERAELFLYQWFEKLLQGDNAIYPMRSLFGQPQFLKKVVTNHLKKIQHPEWKHFIYSSLLFLLDHNMVDRLSPALVHEHLPQDFEDAKIKYREYEESYTTKFVYRFWKEDYLDLRSDMITYLGLMDYYFKPEYEPLLIEASSFKDPVLQGRALTICMQKGFAYDPAALEQCATHLETSVLVYEELMEQRKEHLFPVKTKKQHYFARTALFKYLMNTEEYEDFPVSMSVKEEVNTTNLYGQPVRYYLMGFTGENHGEYAAWVGAFGTENDDDSVYMWEGTYSNFELFDKRAIPQHVDRFFKDREQGIVESEKEVHYEDGKGSKIVAIIGTKLVYQDGKKEFIVPLHEVRSITAERKRSLFMSAVHIVVTGKDNSELFSFPAKIVDYDEFAAAVFAMTEHLNEPPVIEELVTSGYPI</sequence>
<proteinExistence type="predicted"/>
<evidence type="ECO:0008006" key="3">
    <source>
        <dbReference type="Google" id="ProtNLM"/>
    </source>
</evidence>
<evidence type="ECO:0000313" key="1">
    <source>
        <dbReference type="EMBL" id="MFC7371660.1"/>
    </source>
</evidence>
<comment type="caution">
    <text evidence="1">The sequence shown here is derived from an EMBL/GenBank/DDBJ whole genome shotgun (WGS) entry which is preliminary data.</text>
</comment>
<keyword evidence="2" id="KW-1185">Reference proteome</keyword>
<gene>
    <name evidence="1" type="ORF">ACFQPF_08220</name>
</gene>
<dbReference type="RefSeq" id="WP_379748431.1">
    <property type="nucleotide sequence ID" value="NZ_JBHTCP010000013.1"/>
</dbReference>
<organism evidence="1 2">
    <name type="scientific">Fictibacillus iocasae</name>
    <dbReference type="NCBI Taxonomy" id="2715437"/>
    <lineage>
        <taxon>Bacteria</taxon>
        <taxon>Bacillati</taxon>
        <taxon>Bacillota</taxon>
        <taxon>Bacilli</taxon>
        <taxon>Bacillales</taxon>
        <taxon>Fictibacillaceae</taxon>
        <taxon>Fictibacillus</taxon>
    </lineage>
</organism>
<reference evidence="2" key="1">
    <citation type="journal article" date="2019" name="Int. J. Syst. Evol. Microbiol.">
        <title>The Global Catalogue of Microorganisms (GCM) 10K type strain sequencing project: providing services to taxonomists for standard genome sequencing and annotation.</title>
        <authorList>
            <consortium name="The Broad Institute Genomics Platform"/>
            <consortium name="The Broad Institute Genome Sequencing Center for Infectious Disease"/>
            <person name="Wu L."/>
            <person name="Ma J."/>
        </authorList>
    </citation>
    <scope>NUCLEOTIDE SEQUENCE [LARGE SCALE GENOMIC DNA]</scope>
    <source>
        <strain evidence="2">NBRC 106396</strain>
    </source>
</reference>
<protein>
    <recommendedName>
        <fullName evidence="3">DUF4132 domain-containing protein</fullName>
    </recommendedName>
</protein>
<accession>A0ABW2NPN4</accession>
<dbReference type="EMBL" id="JBHTCP010000013">
    <property type="protein sequence ID" value="MFC7371660.1"/>
    <property type="molecule type" value="Genomic_DNA"/>
</dbReference>